<dbReference type="InterPro" id="IPR002364">
    <property type="entry name" value="Quin_OxRdtase/zeta-crystal_CS"/>
</dbReference>
<dbReference type="CDD" id="cd08267">
    <property type="entry name" value="MDR1"/>
    <property type="match status" value="1"/>
</dbReference>
<comment type="caution">
    <text evidence="2">The sequence shown here is derived from an EMBL/GenBank/DDBJ whole genome shotgun (WGS) entry which is preliminary data.</text>
</comment>
<feature type="domain" description="Enoyl reductase (ER)" evidence="1">
    <location>
        <begin position="3"/>
        <end position="292"/>
    </location>
</feature>
<dbReference type="Pfam" id="PF08240">
    <property type="entry name" value="ADH_N"/>
    <property type="match status" value="1"/>
</dbReference>
<dbReference type="Proteomes" id="UP000649617">
    <property type="component" value="Unassembled WGS sequence"/>
</dbReference>
<organism evidence="2 3">
    <name type="scientific">Symbiodinium pilosum</name>
    <name type="common">Dinoflagellate</name>
    <dbReference type="NCBI Taxonomy" id="2952"/>
    <lineage>
        <taxon>Eukaryota</taxon>
        <taxon>Sar</taxon>
        <taxon>Alveolata</taxon>
        <taxon>Dinophyceae</taxon>
        <taxon>Suessiales</taxon>
        <taxon>Symbiodiniaceae</taxon>
        <taxon>Symbiodinium</taxon>
    </lineage>
</organism>
<dbReference type="PANTHER" id="PTHR43482:SF1">
    <property type="entry name" value="PROTEIN AST1-RELATED"/>
    <property type="match status" value="1"/>
</dbReference>
<evidence type="ECO:0000313" key="2">
    <source>
        <dbReference type="EMBL" id="CAE7404997.1"/>
    </source>
</evidence>
<name>A0A812QV56_SYMPI</name>
<evidence type="ECO:0000313" key="3">
    <source>
        <dbReference type="Proteomes" id="UP000649617"/>
    </source>
</evidence>
<dbReference type="OrthoDB" id="201656at2759"/>
<dbReference type="InterPro" id="IPR052585">
    <property type="entry name" value="Lipid_raft_assoc_Zn_ADH"/>
</dbReference>
<dbReference type="SMART" id="SM00829">
    <property type="entry name" value="PKS_ER"/>
    <property type="match status" value="1"/>
</dbReference>
<dbReference type="Gene3D" id="3.40.50.720">
    <property type="entry name" value="NAD(P)-binding Rossmann-like Domain"/>
    <property type="match status" value="1"/>
</dbReference>
<reference evidence="2" key="1">
    <citation type="submission" date="2021-02" db="EMBL/GenBank/DDBJ databases">
        <authorList>
            <person name="Dougan E. K."/>
            <person name="Rhodes N."/>
            <person name="Thang M."/>
            <person name="Chan C."/>
        </authorList>
    </citation>
    <scope>NUCLEOTIDE SEQUENCE</scope>
</reference>
<sequence length="297" mass="32621">MSGKTSLVQGPPSFPYIPGGDLCGTVVEVSKEETQFKAGDSVVAMFDTAGPRGGLAEYKLVKAANAALKPSTISAEDAAALPSSALTAMLLCERHVCKGDRVLVLGGGGGVGCHLVQLLKLHGASFVAATSTQKELLIGLGVDRVIDRTEENWWEVPEFKEAPFDLVVDLFGTREPWERAVSSGVVKSGRLGGRYVTTVGDTPYMVFRHWWHIFKLMYDMTARGLWTRLFRSNPRWIYHLGLEPQDLARLLRRAETGELRAVRDSTHDFSLPSLQEAFRIQKSRRAHGKVVIVVSKA</sequence>
<proteinExistence type="predicted"/>
<dbReference type="EMBL" id="CAJNIZ010017991">
    <property type="protein sequence ID" value="CAE7404997.1"/>
    <property type="molecule type" value="Genomic_DNA"/>
</dbReference>
<dbReference type="InterPro" id="IPR011032">
    <property type="entry name" value="GroES-like_sf"/>
</dbReference>
<dbReference type="GO" id="GO:0008270">
    <property type="term" value="F:zinc ion binding"/>
    <property type="evidence" value="ECO:0007669"/>
    <property type="project" value="InterPro"/>
</dbReference>
<dbReference type="AlphaFoldDB" id="A0A812QV56"/>
<accession>A0A812QV56</accession>
<dbReference type="InterPro" id="IPR013154">
    <property type="entry name" value="ADH-like_N"/>
</dbReference>
<dbReference type="GO" id="GO:0016491">
    <property type="term" value="F:oxidoreductase activity"/>
    <property type="evidence" value="ECO:0007669"/>
    <property type="project" value="InterPro"/>
</dbReference>
<keyword evidence="3" id="KW-1185">Reference proteome</keyword>
<dbReference type="Gene3D" id="3.90.180.10">
    <property type="entry name" value="Medium-chain alcohol dehydrogenases, catalytic domain"/>
    <property type="match status" value="1"/>
</dbReference>
<protein>
    <submittedName>
        <fullName evidence="2">EO protein</fullName>
    </submittedName>
</protein>
<dbReference type="PROSITE" id="PS01162">
    <property type="entry name" value="QOR_ZETA_CRYSTAL"/>
    <property type="match status" value="1"/>
</dbReference>
<dbReference type="Pfam" id="PF13602">
    <property type="entry name" value="ADH_zinc_N_2"/>
    <property type="match status" value="1"/>
</dbReference>
<dbReference type="PANTHER" id="PTHR43482">
    <property type="entry name" value="PROTEIN AST1-RELATED"/>
    <property type="match status" value="1"/>
</dbReference>
<evidence type="ECO:0000259" key="1">
    <source>
        <dbReference type="SMART" id="SM00829"/>
    </source>
</evidence>
<gene>
    <name evidence="2" type="primary">EO</name>
    <name evidence="2" type="ORF">SPIL2461_LOCUS9987</name>
</gene>
<dbReference type="SUPFAM" id="SSF51735">
    <property type="entry name" value="NAD(P)-binding Rossmann-fold domains"/>
    <property type="match status" value="1"/>
</dbReference>
<dbReference type="InterPro" id="IPR020843">
    <property type="entry name" value="ER"/>
</dbReference>
<dbReference type="InterPro" id="IPR036291">
    <property type="entry name" value="NAD(P)-bd_dom_sf"/>
</dbReference>
<dbReference type="SUPFAM" id="SSF50129">
    <property type="entry name" value="GroES-like"/>
    <property type="match status" value="1"/>
</dbReference>